<dbReference type="KEGG" id="aori:SD37_25865"/>
<keyword evidence="2" id="KW-0238">DNA-binding</keyword>
<dbReference type="InterPro" id="IPR051534">
    <property type="entry name" value="CBASS_pafABC_assoc_protein"/>
</dbReference>
<reference evidence="2 3" key="1">
    <citation type="journal article" date="2015" name="Genome Announc.">
        <title>Draft Genome Sequence of Norvancomycin-Producing Strain Amycolatopsis orientalis CPCC200066.</title>
        <authorList>
            <person name="Lei X."/>
            <person name="Yuan F."/>
            <person name="Shi Y."/>
            <person name="Li X."/>
            <person name="Wang L."/>
            <person name="Hong B."/>
        </authorList>
    </citation>
    <scope>NUCLEOTIDE SEQUENCE [LARGE SCALE GENOMIC DNA]</scope>
    <source>
        <strain evidence="2 3">B-37</strain>
    </source>
</reference>
<organism evidence="2 3">
    <name type="scientific">Amycolatopsis orientalis</name>
    <name type="common">Nocardia orientalis</name>
    <dbReference type="NCBI Taxonomy" id="31958"/>
    <lineage>
        <taxon>Bacteria</taxon>
        <taxon>Bacillati</taxon>
        <taxon>Actinomycetota</taxon>
        <taxon>Actinomycetes</taxon>
        <taxon>Pseudonocardiales</taxon>
        <taxon>Pseudonocardiaceae</taxon>
        <taxon>Amycolatopsis</taxon>
    </lineage>
</organism>
<sequence>MPQRLVGSGGIAGMTQLHQAVPLVERQHAIIELLRVRAPRRVAGAHLATATGVSLRTVERDITRLREAGVPITIHRGPRGGYGIDARPALPPISLTPGEASALIASLVAVGPYTSAVAQSALGKILDALSEEVPVPR</sequence>
<name>A0A193C2V5_AMYOR</name>
<protein>
    <submittedName>
        <fullName evidence="2">DNA-binding protein</fullName>
    </submittedName>
</protein>
<dbReference type="GO" id="GO:0003677">
    <property type="term" value="F:DNA binding"/>
    <property type="evidence" value="ECO:0007669"/>
    <property type="project" value="UniProtKB-KW"/>
</dbReference>
<evidence type="ECO:0000313" key="2">
    <source>
        <dbReference type="EMBL" id="ANN18715.1"/>
    </source>
</evidence>
<dbReference type="eggNOG" id="COG2378">
    <property type="taxonomic scope" value="Bacteria"/>
</dbReference>
<dbReference type="RefSeq" id="WP_044851194.1">
    <property type="nucleotide sequence ID" value="NZ_CP016174.1"/>
</dbReference>
<keyword evidence="3" id="KW-1185">Reference proteome</keyword>
<feature type="domain" description="Helix-turn-helix type 11" evidence="1">
    <location>
        <begin position="26"/>
        <end position="82"/>
    </location>
</feature>
<dbReference type="PANTHER" id="PTHR34580:SF1">
    <property type="entry name" value="PROTEIN PAFC"/>
    <property type="match status" value="1"/>
</dbReference>
<dbReference type="STRING" id="31958.SD37_25865"/>
<dbReference type="InterPro" id="IPR036388">
    <property type="entry name" value="WH-like_DNA-bd_sf"/>
</dbReference>
<dbReference type="InterPro" id="IPR013196">
    <property type="entry name" value="HTH_11"/>
</dbReference>
<dbReference type="Gene3D" id="1.10.10.10">
    <property type="entry name" value="Winged helix-like DNA-binding domain superfamily/Winged helix DNA-binding domain"/>
    <property type="match status" value="1"/>
</dbReference>
<dbReference type="PANTHER" id="PTHR34580">
    <property type="match status" value="1"/>
</dbReference>
<dbReference type="InterPro" id="IPR036390">
    <property type="entry name" value="WH_DNA-bd_sf"/>
</dbReference>
<evidence type="ECO:0000259" key="1">
    <source>
        <dbReference type="Pfam" id="PF08279"/>
    </source>
</evidence>
<dbReference type="EMBL" id="CP016174">
    <property type="protein sequence ID" value="ANN18715.1"/>
    <property type="molecule type" value="Genomic_DNA"/>
</dbReference>
<dbReference type="AlphaFoldDB" id="A0A193C2V5"/>
<proteinExistence type="predicted"/>
<dbReference type="Proteomes" id="UP000093695">
    <property type="component" value="Chromosome"/>
</dbReference>
<evidence type="ECO:0000313" key="3">
    <source>
        <dbReference type="Proteomes" id="UP000093695"/>
    </source>
</evidence>
<gene>
    <name evidence="2" type="ORF">SD37_25865</name>
</gene>
<dbReference type="Pfam" id="PF08279">
    <property type="entry name" value="HTH_11"/>
    <property type="match status" value="1"/>
</dbReference>
<accession>A0A193C2V5</accession>
<dbReference type="SUPFAM" id="SSF46785">
    <property type="entry name" value="Winged helix' DNA-binding domain"/>
    <property type="match status" value="1"/>
</dbReference>